<dbReference type="InterPro" id="IPR028154">
    <property type="entry name" value="AMP-dep_Lig_C"/>
</dbReference>
<dbReference type="RefSeq" id="WP_015850874.1">
    <property type="nucleotide sequence ID" value="NC_012881.1"/>
</dbReference>
<dbReference type="InterPro" id="IPR011880">
    <property type="entry name" value="PA_CoA_ligase"/>
</dbReference>
<dbReference type="EMBL" id="CP001649">
    <property type="protein sequence ID" value="ACS79055.1"/>
    <property type="molecule type" value="Genomic_DNA"/>
</dbReference>
<dbReference type="Proteomes" id="UP000002601">
    <property type="component" value="Chromosome"/>
</dbReference>
<evidence type="ECO:0000256" key="1">
    <source>
        <dbReference type="ARBA" id="ARBA00011245"/>
    </source>
</evidence>
<dbReference type="OrthoDB" id="5484550at2"/>
<reference evidence="11 12" key="1">
    <citation type="submission" date="2009-06" db="EMBL/GenBank/DDBJ databases">
        <title>Complete sequence of Desulfovibrio salexigens DSM 2638.</title>
        <authorList>
            <consortium name="US DOE Joint Genome Institute"/>
            <person name="Lucas S."/>
            <person name="Copeland A."/>
            <person name="Lapidus A."/>
            <person name="Glavina del Rio T."/>
            <person name="Tice H."/>
            <person name="Bruce D."/>
            <person name="Goodwin L."/>
            <person name="Pitluck S."/>
            <person name="Munk A.C."/>
            <person name="Brettin T."/>
            <person name="Detter J.C."/>
            <person name="Han C."/>
            <person name="Tapia R."/>
            <person name="Larimer F."/>
            <person name="Land M."/>
            <person name="Hauser L."/>
            <person name="Kyrpides N."/>
            <person name="Anderson I."/>
            <person name="Wall J.D."/>
            <person name="Arkin A.P."/>
            <person name="Dehal P."/>
            <person name="Chivian D."/>
            <person name="Giles B."/>
            <person name="Hazen T.C."/>
        </authorList>
    </citation>
    <scope>NUCLEOTIDE SEQUENCE [LARGE SCALE GENOMIC DNA]</scope>
    <source>
        <strain evidence="12">ATCC 14822 / DSM 2638 / NCIMB 8403 / VKM B-1763</strain>
    </source>
</reference>
<dbReference type="GO" id="GO:0047475">
    <property type="term" value="F:phenylacetate-CoA ligase activity"/>
    <property type="evidence" value="ECO:0007669"/>
    <property type="project" value="UniProtKB-EC"/>
</dbReference>
<evidence type="ECO:0000256" key="6">
    <source>
        <dbReference type="ARBA" id="ARBA00066629"/>
    </source>
</evidence>
<evidence type="ECO:0000256" key="8">
    <source>
        <dbReference type="ARBA" id="ARBA00075111"/>
    </source>
</evidence>
<evidence type="ECO:0000313" key="12">
    <source>
        <dbReference type="Proteomes" id="UP000002601"/>
    </source>
</evidence>
<feature type="domain" description="AMP-dependent ligase C-terminal" evidence="10">
    <location>
        <begin position="335"/>
        <end position="428"/>
    </location>
</feature>
<dbReference type="STRING" id="526222.Desal_0990"/>
<dbReference type="SUPFAM" id="SSF56801">
    <property type="entry name" value="Acetyl-CoA synthetase-like"/>
    <property type="match status" value="1"/>
</dbReference>
<gene>
    <name evidence="11" type="ordered locus">Desal_0990</name>
</gene>
<dbReference type="Pfam" id="PF14535">
    <property type="entry name" value="AMP-binding_C_2"/>
    <property type="match status" value="1"/>
</dbReference>
<evidence type="ECO:0000313" key="11">
    <source>
        <dbReference type="EMBL" id="ACS79055.1"/>
    </source>
</evidence>
<evidence type="ECO:0000259" key="9">
    <source>
        <dbReference type="Pfam" id="PF00501"/>
    </source>
</evidence>
<evidence type="ECO:0000256" key="3">
    <source>
        <dbReference type="ARBA" id="ARBA00022741"/>
    </source>
</evidence>
<keyword evidence="12" id="KW-1185">Reference proteome</keyword>
<dbReference type="Gene3D" id="3.30.300.30">
    <property type="match status" value="1"/>
</dbReference>
<dbReference type="eggNOG" id="COG1541">
    <property type="taxonomic scope" value="Bacteria"/>
</dbReference>
<evidence type="ECO:0000256" key="2">
    <source>
        <dbReference type="ARBA" id="ARBA00022598"/>
    </source>
</evidence>
<evidence type="ECO:0000256" key="4">
    <source>
        <dbReference type="ARBA" id="ARBA00060591"/>
    </source>
</evidence>
<keyword evidence="2 11" id="KW-0436">Ligase</keyword>
<name>C6C0C1_MARSD</name>
<dbReference type="AlphaFoldDB" id="C6C0C1"/>
<dbReference type="PANTHER" id="PTHR43845:SF1">
    <property type="entry name" value="BLR5969 PROTEIN"/>
    <property type="match status" value="1"/>
</dbReference>
<dbReference type="InterPro" id="IPR000873">
    <property type="entry name" value="AMP-dep_synth/lig_dom"/>
</dbReference>
<dbReference type="GO" id="GO:0000166">
    <property type="term" value="F:nucleotide binding"/>
    <property type="evidence" value="ECO:0007669"/>
    <property type="project" value="UniProtKB-KW"/>
</dbReference>
<sequence length="429" mass="47431">MGGKYRFIPELSAQELADKQLEGLKWTVAHTAANSLFYQAQYKDQGVEAGDIKSLDDLQKLPFTTADHLKEGYPLPLLSVPEEDVVRIHGSSGTTGKRKILSYTRKDIETWKNMFARCYELAGLTTLDRVQVCVGYGLWTAGAGFQLGSEHFGAMTLPVGPGMLEIQLQILEDLGATCLCSTASMALLLGEEAQKAGIVERLKLKRCIFGGEACSPKMREQFEEALGLESSHDISGMTELYGPGAGIECNAHEGLHYWGDEYIAEIIDPVTLKPVPEGEVGELVVTTLNKEASPLVRYRTRDLTRIIPGECSCGCSMPRHDTISGRSDDMFIFRGVNIYPGQIASVLESFPEASSEYQIYLERREGLDHMSVRVERKPEASEANDANLAKAICDEIRKFILVRANVEILKPGLLPRSFAKTKRVFDERG</sequence>
<dbReference type="Gene3D" id="3.40.50.12780">
    <property type="entry name" value="N-terminal domain of ligase-like"/>
    <property type="match status" value="1"/>
</dbReference>
<evidence type="ECO:0000259" key="10">
    <source>
        <dbReference type="Pfam" id="PF14535"/>
    </source>
</evidence>
<protein>
    <recommendedName>
        <fullName evidence="7">Phenylacetate-coenzyme A ligase</fullName>
        <ecNumber evidence="6">6.2.1.30</ecNumber>
    </recommendedName>
    <alternativeName>
        <fullName evidence="8">Phenylacetyl-CoA ligase</fullName>
    </alternativeName>
</protein>
<evidence type="ECO:0000256" key="7">
    <source>
        <dbReference type="ARBA" id="ARBA00068695"/>
    </source>
</evidence>
<dbReference type="FunFam" id="3.40.50.12780:FF:000016">
    <property type="entry name" value="Phenylacetate-coenzyme A ligase"/>
    <property type="match status" value="1"/>
</dbReference>
<organism evidence="11 12">
    <name type="scientific">Maridesulfovibrio salexigens (strain ATCC 14822 / DSM 2638 / NCIMB 8403 / VKM B-1763)</name>
    <name type="common">Desulfovibrio salexigens</name>
    <dbReference type="NCBI Taxonomy" id="526222"/>
    <lineage>
        <taxon>Bacteria</taxon>
        <taxon>Pseudomonadati</taxon>
        <taxon>Thermodesulfobacteriota</taxon>
        <taxon>Desulfovibrionia</taxon>
        <taxon>Desulfovibrionales</taxon>
        <taxon>Desulfovibrionaceae</taxon>
        <taxon>Maridesulfovibrio</taxon>
    </lineage>
</organism>
<dbReference type="Pfam" id="PF00501">
    <property type="entry name" value="AMP-binding"/>
    <property type="match status" value="1"/>
</dbReference>
<dbReference type="PANTHER" id="PTHR43845">
    <property type="entry name" value="BLR5969 PROTEIN"/>
    <property type="match status" value="1"/>
</dbReference>
<comment type="subunit">
    <text evidence="1">Monomer.</text>
</comment>
<dbReference type="EC" id="6.2.1.30" evidence="6"/>
<proteinExistence type="inferred from homology"/>
<accession>C6C0C1</accession>
<dbReference type="CDD" id="cd05913">
    <property type="entry name" value="PaaK"/>
    <property type="match status" value="1"/>
</dbReference>
<dbReference type="InterPro" id="IPR042099">
    <property type="entry name" value="ANL_N_sf"/>
</dbReference>
<feature type="domain" description="AMP-dependent synthetase/ligase" evidence="9">
    <location>
        <begin position="57"/>
        <end position="286"/>
    </location>
</feature>
<comment type="similarity">
    <text evidence="5">Belongs to the phenylacetyl-CoA ligase family.</text>
</comment>
<dbReference type="HOGENOM" id="CLU_035301_1_1_7"/>
<comment type="pathway">
    <text evidence="4">Aromatic compound metabolism; phenylacetate degradation.</text>
</comment>
<dbReference type="InterPro" id="IPR045851">
    <property type="entry name" value="AMP-bd_C_sf"/>
</dbReference>
<dbReference type="GO" id="GO:0010124">
    <property type="term" value="P:phenylacetate catabolic process"/>
    <property type="evidence" value="ECO:0007669"/>
    <property type="project" value="InterPro"/>
</dbReference>
<dbReference type="KEGG" id="dsa:Desal_0990"/>
<keyword evidence="3" id="KW-0547">Nucleotide-binding</keyword>
<evidence type="ECO:0000256" key="5">
    <source>
        <dbReference type="ARBA" id="ARBA00061566"/>
    </source>
</evidence>